<feature type="region of interest" description="Disordered" evidence="1">
    <location>
        <begin position="1"/>
        <end position="22"/>
    </location>
</feature>
<dbReference type="Proteomes" id="UP001501414">
    <property type="component" value="Unassembled WGS sequence"/>
</dbReference>
<dbReference type="Pfam" id="PF10065">
    <property type="entry name" value="DUF2303"/>
    <property type="match status" value="1"/>
</dbReference>
<gene>
    <name evidence="2" type="ORF">GCM10009613_60780</name>
</gene>
<reference evidence="2 3" key="1">
    <citation type="journal article" date="2019" name="Int. J. Syst. Evol. Microbiol.">
        <title>The Global Catalogue of Microorganisms (GCM) 10K type strain sequencing project: providing services to taxonomists for standard genome sequencing and annotation.</title>
        <authorList>
            <consortium name="The Broad Institute Genomics Platform"/>
            <consortium name="The Broad Institute Genome Sequencing Center for Infectious Disease"/>
            <person name="Wu L."/>
            <person name="Ma J."/>
        </authorList>
    </citation>
    <scope>NUCLEOTIDE SEQUENCE [LARGE SCALE GENOMIC DNA]</scope>
    <source>
        <strain evidence="2 3">JCM 11896</strain>
    </source>
</reference>
<name>A0ABN1Y9R6_9PSEU</name>
<evidence type="ECO:0000256" key="1">
    <source>
        <dbReference type="SAM" id="MobiDB-lite"/>
    </source>
</evidence>
<comment type="caution">
    <text evidence="2">The sequence shown here is derived from an EMBL/GenBank/DDBJ whole genome shotgun (WGS) entry which is preliminary data.</text>
</comment>
<protein>
    <recommendedName>
        <fullName evidence="4">DUF2303 family protein</fullName>
    </recommendedName>
</protein>
<proteinExistence type="predicted"/>
<dbReference type="EMBL" id="BAAAJK010000053">
    <property type="protein sequence ID" value="GAA1401817.1"/>
    <property type="molecule type" value="Genomic_DNA"/>
</dbReference>
<sequence>MSSTDHILENSAAEVGDVHSGPGELLRETERLVRDAVSERPDVSWPDRPDHVLAQVLRPGDELRIKDLEQYLDEPARPRGEYQVFDAPSFVTLVQRLREPQTTLWAHQPATGATSPSITAVFNDADGPDGVGIGWRDHRAKLVVKVDPDWAAWAAIDGKALGQVAFAEFVNDHLHNIVDPPAAGLVGAITTFNVKRNVTFSQAVNLESGAQEFTWLERDEAAGKVKLPTELTVRTRPYFGSDPVDLQVALRHRVTKEGGLSLIAVRIRPDIAEEQAWSVVTGRVSEELPDLPMLQGSAPASLRAGS</sequence>
<keyword evidence="3" id="KW-1185">Reference proteome</keyword>
<dbReference type="InterPro" id="IPR019276">
    <property type="entry name" value="DUF2303"/>
</dbReference>
<accession>A0ABN1Y9R6</accession>
<dbReference type="RefSeq" id="WP_344029281.1">
    <property type="nucleotide sequence ID" value="NZ_BAAAJK010000053.1"/>
</dbReference>
<organism evidence="2 3">
    <name type="scientific">Pseudonocardia kongjuensis</name>
    <dbReference type="NCBI Taxonomy" id="102227"/>
    <lineage>
        <taxon>Bacteria</taxon>
        <taxon>Bacillati</taxon>
        <taxon>Actinomycetota</taxon>
        <taxon>Actinomycetes</taxon>
        <taxon>Pseudonocardiales</taxon>
        <taxon>Pseudonocardiaceae</taxon>
        <taxon>Pseudonocardia</taxon>
    </lineage>
</organism>
<evidence type="ECO:0000313" key="3">
    <source>
        <dbReference type="Proteomes" id="UP001501414"/>
    </source>
</evidence>
<evidence type="ECO:0000313" key="2">
    <source>
        <dbReference type="EMBL" id="GAA1401817.1"/>
    </source>
</evidence>
<evidence type="ECO:0008006" key="4">
    <source>
        <dbReference type="Google" id="ProtNLM"/>
    </source>
</evidence>